<evidence type="ECO:0000313" key="7">
    <source>
        <dbReference type="EMBL" id="SBW11106.1"/>
    </source>
</evidence>
<feature type="transmembrane region" description="Helical" evidence="5">
    <location>
        <begin position="95"/>
        <end position="115"/>
    </location>
</feature>
<keyword evidence="2 5" id="KW-0812">Transmembrane</keyword>
<feature type="domain" description="STAS" evidence="6">
    <location>
        <begin position="433"/>
        <end position="543"/>
    </location>
</feature>
<feature type="transmembrane region" description="Helical" evidence="5">
    <location>
        <begin position="194"/>
        <end position="216"/>
    </location>
</feature>
<evidence type="ECO:0000256" key="1">
    <source>
        <dbReference type="ARBA" id="ARBA00004141"/>
    </source>
</evidence>
<comment type="subcellular location">
    <subcellularLocation>
        <location evidence="1">Membrane</location>
        <topology evidence="1">Multi-pass membrane protein</topology>
    </subcellularLocation>
</comment>
<feature type="transmembrane region" description="Helical" evidence="5">
    <location>
        <begin position="161"/>
        <end position="187"/>
    </location>
</feature>
<evidence type="ECO:0000256" key="4">
    <source>
        <dbReference type="ARBA" id="ARBA00023136"/>
    </source>
</evidence>
<dbReference type="Gene3D" id="3.30.750.24">
    <property type="entry name" value="STAS domain"/>
    <property type="match status" value="1"/>
</dbReference>
<protein>
    <submittedName>
        <fullName evidence="7">Sulfate transporter/antisigma-factor antagonist</fullName>
    </submittedName>
</protein>
<organism evidence="7">
    <name type="scientific">uncultured Alphaproteobacteria bacterium</name>
    <dbReference type="NCBI Taxonomy" id="91750"/>
    <lineage>
        <taxon>Bacteria</taxon>
        <taxon>Pseudomonadati</taxon>
        <taxon>Pseudomonadota</taxon>
        <taxon>Alphaproteobacteria</taxon>
        <taxon>environmental samples</taxon>
    </lineage>
</organism>
<feature type="transmembrane region" description="Helical" evidence="5">
    <location>
        <begin position="122"/>
        <end position="149"/>
    </location>
</feature>
<dbReference type="CDD" id="cd07042">
    <property type="entry name" value="STAS_SulP_like_sulfate_transporter"/>
    <property type="match status" value="1"/>
</dbReference>
<accession>A0A212KH87</accession>
<evidence type="ECO:0000256" key="2">
    <source>
        <dbReference type="ARBA" id="ARBA00022692"/>
    </source>
</evidence>
<keyword evidence="3 5" id="KW-1133">Transmembrane helix</keyword>
<evidence type="ECO:0000259" key="6">
    <source>
        <dbReference type="PROSITE" id="PS50801"/>
    </source>
</evidence>
<dbReference type="SUPFAM" id="SSF52091">
    <property type="entry name" value="SpoIIaa-like"/>
    <property type="match status" value="1"/>
</dbReference>
<name>A0A212KH87_9PROT</name>
<dbReference type="InterPro" id="IPR001902">
    <property type="entry name" value="SLC26A/SulP_fam"/>
</dbReference>
<feature type="transmembrane region" description="Helical" evidence="5">
    <location>
        <begin position="51"/>
        <end position="75"/>
    </location>
</feature>
<evidence type="ECO:0000256" key="3">
    <source>
        <dbReference type="ARBA" id="ARBA00022989"/>
    </source>
</evidence>
<reference evidence="7" key="1">
    <citation type="submission" date="2016-04" db="EMBL/GenBank/DDBJ databases">
        <authorList>
            <person name="Evans L.H."/>
            <person name="Alamgir A."/>
            <person name="Owens N."/>
            <person name="Weber N.D."/>
            <person name="Virtaneva K."/>
            <person name="Barbian K."/>
            <person name="Babar A."/>
            <person name="Rosenke K."/>
        </authorList>
    </citation>
    <scope>NUCLEOTIDE SEQUENCE</scope>
    <source>
        <strain evidence="7">86</strain>
    </source>
</reference>
<dbReference type="Pfam" id="PF01740">
    <property type="entry name" value="STAS"/>
    <property type="match status" value="1"/>
</dbReference>
<keyword evidence="4 5" id="KW-0472">Membrane</keyword>
<feature type="transmembrane region" description="Helical" evidence="5">
    <location>
        <begin position="317"/>
        <end position="335"/>
    </location>
</feature>
<dbReference type="GO" id="GO:0055085">
    <property type="term" value="P:transmembrane transport"/>
    <property type="evidence" value="ECO:0007669"/>
    <property type="project" value="InterPro"/>
</dbReference>
<dbReference type="InterPro" id="IPR011547">
    <property type="entry name" value="SLC26A/SulP_dom"/>
</dbReference>
<dbReference type="Pfam" id="PF00916">
    <property type="entry name" value="Sulfate_transp"/>
    <property type="match status" value="1"/>
</dbReference>
<feature type="transmembrane region" description="Helical" evidence="5">
    <location>
        <begin position="24"/>
        <end position="44"/>
    </location>
</feature>
<dbReference type="AlphaFoldDB" id="A0A212KH87"/>
<gene>
    <name evidence="7" type="ORF">KL86APRO_20076</name>
</gene>
<dbReference type="PROSITE" id="PS50801">
    <property type="entry name" value="STAS"/>
    <property type="match status" value="1"/>
</dbReference>
<sequence length="552" mass="56623">MGPAHGSMIGAITGVRFTNLRGDIYGGVTAAVVALPLALAFGVASGVGAIAGLYGAIFVGLFAALFGGTATQVSGPTGPMTVVMASIFTHFADRPALAFTTVILGGVLQVVFGVLKLGRYVAFVPFTVISGFMSGIGCIIIAIEIAPLFGHEASKHGVLDAIAAIPAAVSAPNWHATIIGVATLAIVSFTPKAVARIVPAPLIALIAGTLGVLWMLPGAPVIGEIPTGLPAPVIPHITLAALSQVVMSAFILALLGTIDSLLTSLIADNVTGTHHNSDKELIGQGIGNMVAGLFGGIPGAGATMRTMVNIRAGGRTPLSGVIHALVLLALVAGLAPLAEKIPLAVLAGILLKVGYDIIDWDYFRRIRGDDVTGIVVMTTVLVLTVLVDLIMAVGVGIIMASLLSAARMSDEQVKNLLVVGKDWESVPMNDLDRAVLATAKGRIMLVHFDGAFSFCSAKNITLAVPEFQGERAIVIDCSDQTSFDTSSVMAIDALVQRAQSQGIAVVIAGAGNAAVAHLAAMRVLDEVPEDNRLATRTQALKRAAELAADRAA</sequence>
<feature type="transmembrane region" description="Helical" evidence="5">
    <location>
        <begin position="341"/>
        <end position="362"/>
    </location>
</feature>
<dbReference type="InterPro" id="IPR002645">
    <property type="entry name" value="STAS_dom"/>
</dbReference>
<dbReference type="EMBL" id="FLUO01000002">
    <property type="protein sequence ID" value="SBW11106.1"/>
    <property type="molecule type" value="Genomic_DNA"/>
</dbReference>
<evidence type="ECO:0000256" key="5">
    <source>
        <dbReference type="SAM" id="Phobius"/>
    </source>
</evidence>
<dbReference type="InterPro" id="IPR036513">
    <property type="entry name" value="STAS_dom_sf"/>
</dbReference>
<dbReference type="PANTHER" id="PTHR11814">
    <property type="entry name" value="SULFATE TRANSPORTER"/>
    <property type="match status" value="1"/>
</dbReference>
<proteinExistence type="predicted"/>
<feature type="transmembrane region" description="Helical" evidence="5">
    <location>
        <begin position="374"/>
        <end position="403"/>
    </location>
</feature>
<dbReference type="GO" id="GO:0016020">
    <property type="term" value="C:membrane"/>
    <property type="evidence" value="ECO:0007669"/>
    <property type="project" value="UniProtKB-SubCell"/>
</dbReference>